<organism evidence="1">
    <name type="scientific">Myoviridae sp. ctBtT5</name>
    <dbReference type="NCBI Taxonomy" id="2825048"/>
    <lineage>
        <taxon>Viruses</taxon>
        <taxon>Duplodnaviria</taxon>
        <taxon>Heunggongvirae</taxon>
        <taxon>Uroviricota</taxon>
        <taxon>Caudoviricetes</taxon>
    </lineage>
</organism>
<accession>A0A8S5PY21</accession>
<dbReference type="EMBL" id="BK015540">
    <property type="protein sequence ID" value="DAE11942.1"/>
    <property type="molecule type" value="Genomic_DNA"/>
</dbReference>
<reference evidence="1" key="1">
    <citation type="journal article" date="2021" name="Proc. Natl. Acad. Sci. U.S.A.">
        <title>A Catalog of Tens of Thousands of Viruses from Human Metagenomes Reveals Hidden Associations with Chronic Diseases.</title>
        <authorList>
            <person name="Tisza M.J."/>
            <person name="Buck C.B."/>
        </authorList>
    </citation>
    <scope>NUCLEOTIDE SEQUENCE</scope>
    <source>
        <strain evidence="1">CtBtT5</strain>
    </source>
</reference>
<protein>
    <submittedName>
        <fullName evidence="1">Uncharacterized protein</fullName>
    </submittedName>
</protein>
<name>A0A8S5PY21_9CAUD</name>
<proteinExistence type="predicted"/>
<evidence type="ECO:0000313" key="1">
    <source>
        <dbReference type="EMBL" id="DAE11942.1"/>
    </source>
</evidence>
<sequence>MLAEGDYTVLLLDHTHTFDLKYLQVLDLSAHY</sequence>